<dbReference type="Proteomes" id="UP000634668">
    <property type="component" value="Unassembled WGS sequence"/>
</dbReference>
<reference evidence="1" key="1">
    <citation type="journal article" date="2014" name="Int. J. Syst. Evol. Microbiol.">
        <title>Complete genome sequence of Corynebacterium casei LMG S-19264T (=DSM 44701T), isolated from a smear-ripened cheese.</title>
        <authorList>
            <consortium name="US DOE Joint Genome Institute (JGI-PGF)"/>
            <person name="Walter F."/>
            <person name="Albersmeier A."/>
            <person name="Kalinowski J."/>
            <person name="Ruckert C."/>
        </authorList>
    </citation>
    <scope>NUCLEOTIDE SEQUENCE</scope>
    <source>
        <strain evidence="1">KCTC 12113</strain>
    </source>
</reference>
<evidence type="ECO:0000313" key="2">
    <source>
        <dbReference type="Proteomes" id="UP000634668"/>
    </source>
</evidence>
<accession>A0A918J974</accession>
<dbReference type="InterPro" id="IPR040837">
    <property type="entry name" value="Bact_RF_family7"/>
</dbReference>
<comment type="caution">
    <text evidence="1">The sequence shown here is derived from an EMBL/GenBank/DDBJ whole genome shotgun (WGS) entry which is preliminary data.</text>
</comment>
<sequence>MPLITRNEIKELDEIHNETCISIFIPTHRGGEKVLGGTDVLKLKNQLKEVRNKLEKNKLGPRDVDKLLAPIEALLEDGDFWRHQSDGLAIFRSKDFFKKYTLPVYFEEFNYVQNDFYLKPLMPMFTGDGTFYVLGLEQQYVKLYEMTQHTITDVVIDDLVPSRLEDKVGYDREPNSLQFRSGADSQGRAFYHGHAESDHGHKDDIARFFRAIDKGLAPLLRNETAPMVVVAQEVMFPIYKQENTYKYLIDDYIDQKASQVDKVLLQEMAWEKVASIFDRERKDKLALYKEQQGTGRTSSGMVEVLQNAIDGRVDTLFVENRADILGTYDPDKKQVQIHDEETSSSISLLNKAAIKTFLNGGTVYLLEKEEMPNPNSRVNALYRY</sequence>
<gene>
    <name evidence="1" type="ORF">GCM10007383_38120</name>
</gene>
<dbReference type="RefSeq" id="WP_026814886.1">
    <property type="nucleotide sequence ID" value="NZ_BMWP01000047.1"/>
</dbReference>
<proteinExistence type="predicted"/>
<protein>
    <submittedName>
        <fullName evidence="1">Uncharacterized protein</fullName>
    </submittedName>
</protein>
<evidence type="ECO:0000313" key="1">
    <source>
        <dbReference type="EMBL" id="GGW50785.1"/>
    </source>
</evidence>
<name>A0A918J974_9FLAO</name>
<dbReference type="Pfam" id="PF18849">
    <property type="entry name" value="baeRF_family7"/>
    <property type="match status" value="1"/>
</dbReference>
<dbReference type="AlphaFoldDB" id="A0A918J974"/>
<reference evidence="1" key="2">
    <citation type="submission" date="2020-09" db="EMBL/GenBank/DDBJ databases">
        <authorList>
            <person name="Sun Q."/>
            <person name="Kim S."/>
        </authorList>
    </citation>
    <scope>NUCLEOTIDE SEQUENCE</scope>
    <source>
        <strain evidence="1">KCTC 12113</strain>
    </source>
</reference>
<organism evidence="1 2">
    <name type="scientific">Arenibacter certesii</name>
    <dbReference type="NCBI Taxonomy" id="228955"/>
    <lineage>
        <taxon>Bacteria</taxon>
        <taxon>Pseudomonadati</taxon>
        <taxon>Bacteroidota</taxon>
        <taxon>Flavobacteriia</taxon>
        <taxon>Flavobacteriales</taxon>
        <taxon>Flavobacteriaceae</taxon>
        <taxon>Arenibacter</taxon>
    </lineage>
</organism>
<dbReference type="EMBL" id="BMWP01000047">
    <property type="protein sequence ID" value="GGW50785.1"/>
    <property type="molecule type" value="Genomic_DNA"/>
</dbReference>
<keyword evidence="2" id="KW-1185">Reference proteome</keyword>